<feature type="compositionally biased region" description="Polar residues" evidence="1">
    <location>
        <begin position="667"/>
        <end position="680"/>
    </location>
</feature>
<dbReference type="Proteomes" id="UP000245119">
    <property type="component" value="Linkage Group LG13"/>
</dbReference>
<keyword evidence="3" id="KW-1185">Reference proteome</keyword>
<feature type="compositionally biased region" description="Basic and acidic residues" evidence="1">
    <location>
        <begin position="835"/>
        <end position="848"/>
    </location>
</feature>
<organism evidence="2 3">
    <name type="scientific">Pomacea canaliculata</name>
    <name type="common">Golden apple snail</name>
    <dbReference type="NCBI Taxonomy" id="400727"/>
    <lineage>
        <taxon>Eukaryota</taxon>
        <taxon>Metazoa</taxon>
        <taxon>Spiralia</taxon>
        <taxon>Lophotrochozoa</taxon>
        <taxon>Mollusca</taxon>
        <taxon>Gastropoda</taxon>
        <taxon>Caenogastropoda</taxon>
        <taxon>Architaenioglossa</taxon>
        <taxon>Ampullarioidea</taxon>
        <taxon>Ampullariidae</taxon>
        <taxon>Pomacea</taxon>
    </lineage>
</organism>
<evidence type="ECO:0000313" key="3">
    <source>
        <dbReference type="Proteomes" id="UP000245119"/>
    </source>
</evidence>
<feature type="compositionally biased region" description="Polar residues" evidence="1">
    <location>
        <begin position="648"/>
        <end position="657"/>
    </location>
</feature>
<feature type="region of interest" description="Disordered" evidence="1">
    <location>
        <begin position="635"/>
        <end position="681"/>
    </location>
</feature>
<protein>
    <submittedName>
        <fullName evidence="2">Uncharacterized protein</fullName>
    </submittedName>
</protein>
<proteinExistence type="predicted"/>
<feature type="region of interest" description="Disordered" evidence="1">
    <location>
        <begin position="109"/>
        <end position="162"/>
    </location>
</feature>
<name>A0A2T7NEE6_POMCA</name>
<evidence type="ECO:0000313" key="2">
    <source>
        <dbReference type="EMBL" id="PVD19547.1"/>
    </source>
</evidence>
<dbReference type="EMBL" id="PZQS01000013">
    <property type="protein sequence ID" value="PVD19547.1"/>
    <property type="molecule type" value="Genomic_DNA"/>
</dbReference>
<evidence type="ECO:0000256" key="1">
    <source>
        <dbReference type="SAM" id="MobiDB-lite"/>
    </source>
</evidence>
<sequence>MRVHPAVCASGGCGSDIDGDGCAREAGWSESDIFKKDLRLSLPSPFNVSEASLPPFREVTKEILRADSQNAPDRHGAYDLFFESSCESFQTCTIAPSLSTEWRPKSRLPMDNCIKDKSTSPPPLSRGLSRPRKKTPDGCKQTLPQQLGGLGDVHDQEVPTKSPELDDFRMWMADGVTSLRQQCVTSYCIIQEIDPRKKGFNRSRVQRRAVKHRKLEEPLPLSQKKAMTTELLNSSATAPSVQLPEPVMQLEQMRSTTAFLMGCDMSFDSDRFSTGSPNKTYQLPSSQEQAEENEWNPLQGEHFEQAIPPDHFSSTGSQQGHYFTTDQFDRGKPAEGNPLTYPGEALRIQKQHSNGDVFYPHVELAPTDNTHTLSRHAISPSALKYCLPWHAEAELGARPKEQGHYVVAGNSNFINVEEICDADQLAGSLMMPISCHVRQDTMRAPIPARCRLKKHVGWTCVDASQGDDLGNDIQDQPGGQMEWEGETRQTKNLGPTFTDQSVRLQENIKGNDVQEKEQLEAGELMEVKMSLITHSEKPMCENVIRLDATPVKKVTTSEEKESLSCGTILALSFETTPTSNVLKLQIVPATNSQPLLGDIVASSDTNSTKQDRLVSVSESTFQNPPPSRILETEIGPVLNSEPMLSDRAISSDTTPVESKQKSEEQDSLISGSESATSLQAPISPRILENAVQQSEYTAAEPLEKNASLLSLQDSSSTILLEVSSEGIEQRAVEQLEKNNLVHSRLLEVTSPQEQIETQRENKSKSQLQSLLPRIRKNSRSLGKYALRYLEHIEHQLVSSALPHKLSHDNCDSPQPAESICDQRSDSGLASYSPAWRDRERQQLHEKKHDWEGERCEDVGVESDVAVKPGHDLSWTDVVKLADSSASEELRQDVATPLSGSSTSSLLEIFSTTMSISEAFDQLEVVVENLLGLLNAPNECSVSNNPSCETMSSDDNVDRSRSGVLTESVCFLCVHTASSADVLHDLSGDDVLGENVSFSNENVSSSVDGLHNRVEASASYLLSENACSIDENMASPFSDVHDNTDCSGSELQIAYSEENTASSPCFSDTALLNSN</sequence>
<feature type="compositionally biased region" description="Basic and acidic residues" evidence="1">
    <location>
        <begin position="152"/>
        <end position="162"/>
    </location>
</feature>
<dbReference type="AlphaFoldDB" id="A0A2T7NEE6"/>
<comment type="caution">
    <text evidence="2">The sequence shown here is derived from an EMBL/GenBank/DDBJ whole genome shotgun (WGS) entry which is preliminary data.</text>
</comment>
<feature type="region of interest" description="Disordered" evidence="1">
    <location>
        <begin position="806"/>
        <end position="848"/>
    </location>
</feature>
<gene>
    <name evidence="2" type="ORF">C0Q70_20037</name>
</gene>
<reference evidence="2 3" key="1">
    <citation type="submission" date="2018-04" db="EMBL/GenBank/DDBJ databases">
        <title>The genome of golden apple snail Pomacea canaliculata provides insight into stress tolerance and invasive adaptation.</title>
        <authorList>
            <person name="Liu C."/>
            <person name="Liu B."/>
            <person name="Ren Y."/>
            <person name="Zhang Y."/>
            <person name="Wang H."/>
            <person name="Li S."/>
            <person name="Jiang F."/>
            <person name="Yin L."/>
            <person name="Zhang G."/>
            <person name="Qian W."/>
            <person name="Fan W."/>
        </authorList>
    </citation>
    <scope>NUCLEOTIDE SEQUENCE [LARGE SCALE GENOMIC DNA]</scope>
    <source>
        <strain evidence="2">SZHN2017</strain>
        <tissue evidence="2">Muscle</tissue>
    </source>
</reference>
<accession>A0A2T7NEE6</accession>